<keyword evidence="3" id="KW-0238">DNA-binding</keyword>
<keyword evidence="8" id="KW-1185">Reference proteome</keyword>
<dbReference type="EMBL" id="CP045845">
    <property type="protein sequence ID" value="QGH31535.1"/>
    <property type="molecule type" value="Genomic_DNA"/>
</dbReference>
<evidence type="ECO:0000313" key="6">
    <source>
        <dbReference type="EMBL" id="QGH31535.1"/>
    </source>
</evidence>
<evidence type="ECO:0000256" key="4">
    <source>
        <dbReference type="ARBA" id="ARBA00023163"/>
    </source>
</evidence>
<dbReference type="EMBL" id="CP123488">
    <property type="protein sequence ID" value="WGL55646.1"/>
    <property type="molecule type" value="Genomic_DNA"/>
</dbReference>
<dbReference type="Gene3D" id="1.10.10.10">
    <property type="entry name" value="Winged helix-like DNA-binding domain superfamily/Winged helix DNA-binding domain"/>
    <property type="match status" value="1"/>
</dbReference>
<evidence type="ECO:0000259" key="5">
    <source>
        <dbReference type="PROSITE" id="PS50931"/>
    </source>
</evidence>
<gene>
    <name evidence="6" type="ORF">GHC21_18460</name>
    <name evidence="7" type="ORF">QBD33_18820</name>
</gene>
<dbReference type="SUPFAM" id="SSF53850">
    <property type="entry name" value="Periplasmic binding protein-like II"/>
    <property type="match status" value="1"/>
</dbReference>
<reference evidence="7" key="2">
    <citation type="submission" date="2023-04" db="EMBL/GenBank/DDBJ databases">
        <title>APH(3)-Id, a novel chromosomal aminoglycoside phosphotransferase, identified from an environmental isolate of Kluyvera intermedia DW18.</title>
        <authorList>
            <person name="Sha Y."/>
        </authorList>
    </citation>
    <scope>NUCLEOTIDE SEQUENCE</scope>
    <source>
        <strain evidence="7">DW18</strain>
    </source>
</reference>
<dbReference type="OrthoDB" id="6628414at2"/>
<dbReference type="Gene3D" id="3.40.190.10">
    <property type="entry name" value="Periplasmic binding protein-like II"/>
    <property type="match status" value="2"/>
</dbReference>
<dbReference type="InterPro" id="IPR005119">
    <property type="entry name" value="LysR_subst-bd"/>
</dbReference>
<evidence type="ECO:0000313" key="9">
    <source>
        <dbReference type="Proteomes" id="UP001177527"/>
    </source>
</evidence>
<sequence length="315" mass="35618">MGSKGANKDFDYNLIKILDAIISAGNATKAAKRLGITPAAVSIALKRLQSHYHEELFIRGKDGLLPTAKALEIHYSFRQVIELVGETFHSVNKKNEETQITILGSDVIESYYLSQLSGRDDFEQILVSHFSSRNIDREQIIERLFTAECDLLISIDPVIVPGIDNQLIDSFKSFVCICSGSHMLSQLSQLSLHHFYTLRHAQYQSGTSIPMVINDSALQADERWYKAKRNIGYRSDSINGLIGMVERSSLIALIPLKIALFYKNQRKYDIKIIQPPPELTFRPIQVYASWKKNSRNLAVINGTVSMLHTLSSFRR</sequence>
<reference evidence="6 8" key="1">
    <citation type="submission" date="2019-10" db="EMBL/GenBank/DDBJ databases">
        <title>Complete genome sequencing of drug resistant plasmids in Kluyvera intermedia.</title>
        <authorList>
            <person name="Ke C."/>
            <person name="Jian S."/>
        </authorList>
    </citation>
    <scope>NUCLEOTIDE SEQUENCE [LARGE SCALE GENOMIC DNA]</scope>
    <source>
        <strain evidence="6 8">N2-1</strain>
    </source>
</reference>
<dbReference type="InterPro" id="IPR036388">
    <property type="entry name" value="WH-like_DNA-bd_sf"/>
</dbReference>
<accession>A0A447MLU6</accession>
<dbReference type="PANTHER" id="PTHR30118:SF6">
    <property type="entry name" value="HTH-TYPE TRANSCRIPTIONAL REGULATOR LEUO"/>
    <property type="match status" value="1"/>
</dbReference>
<evidence type="ECO:0000256" key="3">
    <source>
        <dbReference type="ARBA" id="ARBA00023125"/>
    </source>
</evidence>
<dbReference type="GeneID" id="91974413"/>
<dbReference type="Proteomes" id="UP000344450">
    <property type="component" value="Chromosome"/>
</dbReference>
<evidence type="ECO:0000313" key="8">
    <source>
        <dbReference type="Proteomes" id="UP000344450"/>
    </source>
</evidence>
<keyword evidence="2" id="KW-0805">Transcription regulation</keyword>
<evidence type="ECO:0000256" key="1">
    <source>
        <dbReference type="ARBA" id="ARBA00009437"/>
    </source>
</evidence>
<evidence type="ECO:0000313" key="7">
    <source>
        <dbReference type="EMBL" id="WGL55646.1"/>
    </source>
</evidence>
<dbReference type="PROSITE" id="PS50931">
    <property type="entry name" value="HTH_LYSR"/>
    <property type="match status" value="1"/>
</dbReference>
<dbReference type="Pfam" id="PF00126">
    <property type="entry name" value="HTH_1"/>
    <property type="match status" value="1"/>
</dbReference>
<dbReference type="InterPro" id="IPR050389">
    <property type="entry name" value="LysR-type_TF"/>
</dbReference>
<dbReference type="AlphaFoldDB" id="A0A447MLU6"/>
<name>A0A447MLU6_KLUIN</name>
<feature type="domain" description="HTH lysR-type" evidence="5">
    <location>
        <begin position="10"/>
        <end position="67"/>
    </location>
</feature>
<proteinExistence type="inferred from homology"/>
<organism evidence="7 9">
    <name type="scientific">Kluyvera intermedia</name>
    <name type="common">Enterobacter intermedius</name>
    <dbReference type="NCBI Taxonomy" id="61648"/>
    <lineage>
        <taxon>Bacteria</taxon>
        <taxon>Pseudomonadati</taxon>
        <taxon>Pseudomonadota</taxon>
        <taxon>Gammaproteobacteria</taxon>
        <taxon>Enterobacterales</taxon>
        <taxon>Enterobacteriaceae</taxon>
        <taxon>Kluyvera</taxon>
    </lineage>
</organism>
<keyword evidence="4" id="KW-0804">Transcription</keyword>
<evidence type="ECO:0000256" key="2">
    <source>
        <dbReference type="ARBA" id="ARBA00023015"/>
    </source>
</evidence>
<dbReference type="InterPro" id="IPR036390">
    <property type="entry name" value="WH_DNA-bd_sf"/>
</dbReference>
<dbReference type="PANTHER" id="PTHR30118">
    <property type="entry name" value="HTH-TYPE TRANSCRIPTIONAL REGULATOR LEUO-RELATED"/>
    <property type="match status" value="1"/>
</dbReference>
<dbReference type="GO" id="GO:0003677">
    <property type="term" value="F:DNA binding"/>
    <property type="evidence" value="ECO:0007669"/>
    <property type="project" value="UniProtKB-KW"/>
</dbReference>
<dbReference type="Pfam" id="PF03466">
    <property type="entry name" value="LysR_substrate"/>
    <property type="match status" value="1"/>
</dbReference>
<comment type="similarity">
    <text evidence="1">Belongs to the LysR transcriptional regulatory family.</text>
</comment>
<protein>
    <submittedName>
        <fullName evidence="7">LysR family transcriptional regulator</fullName>
    </submittedName>
</protein>
<dbReference type="GO" id="GO:0003700">
    <property type="term" value="F:DNA-binding transcription factor activity"/>
    <property type="evidence" value="ECO:0007669"/>
    <property type="project" value="InterPro"/>
</dbReference>
<dbReference type="Proteomes" id="UP001177527">
    <property type="component" value="Chromosome"/>
</dbReference>
<dbReference type="SUPFAM" id="SSF46785">
    <property type="entry name" value="Winged helix' DNA-binding domain"/>
    <property type="match status" value="1"/>
</dbReference>
<dbReference type="RefSeq" id="WP_062771719.1">
    <property type="nucleotide sequence ID" value="NZ_CP045843.1"/>
</dbReference>
<dbReference type="InterPro" id="IPR000847">
    <property type="entry name" value="LysR_HTH_N"/>
</dbReference>